<gene>
    <name evidence="1" type="ORF">VMF7928_04359</name>
</gene>
<name>A0ABM9A955_9VIBR</name>
<accession>A0ABM9A955</accession>
<sequence>MTFKISRKQVPASARLLPALAPNWGYANHFLNYGCGKYPELTEHYLNNRFMQIQSVTNYDPNSHAEGVVNDINELKNQRYCVALCANVLNVCEDLEAVLADLAQIDFDCCVIQIYEGDRTGVGKPTRDGYQRNEVVADYVHAIRSNFHKFDVQLHRSRKCITILKGRKYYE</sequence>
<organism evidence="1 2">
    <name type="scientific">Vibrio marisflavi CECT 7928</name>
    <dbReference type="NCBI Taxonomy" id="634439"/>
    <lineage>
        <taxon>Bacteria</taxon>
        <taxon>Pseudomonadati</taxon>
        <taxon>Pseudomonadota</taxon>
        <taxon>Gammaproteobacteria</taxon>
        <taxon>Vibrionales</taxon>
        <taxon>Vibrionaceae</taxon>
        <taxon>Vibrio</taxon>
    </lineage>
</organism>
<reference evidence="1" key="1">
    <citation type="submission" date="2021-11" db="EMBL/GenBank/DDBJ databases">
        <authorList>
            <person name="Rodrigo-Torres L."/>
            <person name="Arahal R. D."/>
            <person name="Lucena T."/>
        </authorList>
    </citation>
    <scope>NUCLEOTIDE SEQUENCE</scope>
    <source>
        <strain evidence="1">CECT 7928</strain>
    </source>
</reference>
<protein>
    <submittedName>
        <fullName evidence="1">Uncharacterized protein</fullName>
    </submittedName>
</protein>
<comment type="caution">
    <text evidence="1">The sequence shown here is derived from an EMBL/GenBank/DDBJ whole genome shotgun (WGS) entry which is preliminary data.</text>
</comment>
<keyword evidence="2" id="KW-1185">Reference proteome</keyword>
<dbReference type="RefSeq" id="WP_237363858.1">
    <property type="nucleotide sequence ID" value="NZ_CAKLDM010000004.1"/>
</dbReference>
<evidence type="ECO:0000313" key="2">
    <source>
        <dbReference type="Proteomes" id="UP000838748"/>
    </source>
</evidence>
<dbReference type="Proteomes" id="UP000838748">
    <property type="component" value="Unassembled WGS sequence"/>
</dbReference>
<evidence type="ECO:0000313" key="1">
    <source>
        <dbReference type="EMBL" id="CAH0543011.1"/>
    </source>
</evidence>
<proteinExistence type="predicted"/>
<dbReference type="EMBL" id="CAKLDM010000004">
    <property type="protein sequence ID" value="CAH0543011.1"/>
    <property type="molecule type" value="Genomic_DNA"/>
</dbReference>